<reference evidence="2 3" key="1">
    <citation type="submission" date="2022-04" db="EMBL/GenBank/DDBJ databases">
        <title>Chromosome-level reference genomes for two strains of Caenorhabditis briggsae: an improved platform for comparative genomics.</title>
        <authorList>
            <person name="Stevens L."/>
            <person name="Andersen E."/>
        </authorList>
    </citation>
    <scope>NUCLEOTIDE SEQUENCE [LARGE SCALE GENOMIC DNA]</scope>
    <source>
        <strain evidence="2">VX34</strain>
        <tissue evidence="2">Whole-organism</tissue>
    </source>
</reference>
<dbReference type="Proteomes" id="UP000829354">
    <property type="component" value="Chromosome II"/>
</dbReference>
<dbReference type="AlphaFoldDB" id="A0AAE9J561"/>
<keyword evidence="3" id="KW-1185">Reference proteome</keyword>
<evidence type="ECO:0000313" key="3">
    <source>
        <dbReference type="Proteomes" id="UP000829354"/>
    </source>
</evidence>
<dbReference type="SUPFAM" id="SSF53335">
    <property type="entry name" value="S-adenosyl-L-methionine-dependent methyltransferases"/>
    <property type="match status" value="1"/>
</dbReference>
<proteinExistence type="predicted"/>
<dbReference type="InterPro" id="IPR041698">
    <property type="entry name" value="Methyltransf_25"/>
</dbReference>
<dbReference type="Pfam" id="PF13649">
    <property type="entry name" value="Methyltransf_25"/>
    <property type="match status" value="1"/>
</dbReference>
<accession>A0AAE9J561</accession>
<gene>
    <name evidence="2" type="ORF">L5515_013233</name>
</gene>
<dbReference type="InterPro" id="IPR029063">
    <property type="entry name" value="SAM-dependent_MTases_sf"/>
</dbReference>
<organism evidence="2 3">
    <name type="scientific">Caenorhabditis briggsae</name>
    <dbReference type="NCBI Taxonomy" id="6238"/>
    <lineage>
        <taxon>Eukaryota</taxon>
        <taxon>Metazoa</taxon>
        <taxon>Ecdysozoa</taxon>
        <taxon>Nematoda</taxon>
        <taxon>Chromadorea</taxon>
        <taxon>Rhabditida</taxon>
        <taxon>Rhabditina</taxon>
        <taxon>Rhabditomorpha</taxon>
        <taxon>Rhabditoidea</taxon>
        <taxon>Rhabditidae</taxon>
        <taxon>Peloderinae</taxon>
        <taxon>Caenorhabditis</taxon>
    </lineage>
</organism>
<dbReference type="Gene3D" id="3.40.50.150">
    <property type="entry name" value="Vaccinia Virus protein VP39"/>
    <property type="match status" value="1"/>
</dbReference>
<evidence type="ECO:0000259" key="1">
    <source>
        <dbReference type="Pfam" id="PF13649"/>
    </source>
</evidence>
<feature type="domain" description="Methyltransferase" evidence="1">
    <location>
        <begin position="64"/>
        <end position="166"/>
    </location>
</feature>
<sequence length="352" mass="39596">MSSSRFTKLLANSFKLATSDLANQYALPVKSMTGLVVSNFTAKKSRNLNEKVVERIDPGRDDFVFEIGFGRGDAMKMCYDRVKDGRGMVFGVERSGYMNEKATKRFVLEIAETDKIRIDSAVDLRNLPYPTDLFNHVFHVDLFYFLQNDALIDINRELLRVLKPGGILTCGMEFRRLKTLTDHGILEETQWDPLRYLWTLEQAEFSDVQINYHNDPKMGDYQLITARKSADPLDGQDPEELMKELEMDMKKERLAIAMMTLGDVKDNDQQNSSIWKADLSGGSNGDRNVSMEFKNAPSAALSTFSQILKIGTSTMDSTDFPGDVDGLRLEISENLFAFSVVVLGFGVGLVAS</sequence>
<protein>
    <recommendedName>
        <fullName evidence="1">Methyltransferase domain-containing protein</fullName>
    </recommendedName>
</protein>
<evidence type="ECO:0000313" key="2">
    <source>
        <dbReference type="EMBL" id="UMM16054.1"/>
    </source>
</evidence>
<name>A0AAE9J561_CAEBR</name>
<dbReference type="EMBL" id="CP092621">
    <property type="protein sequence ID" value="UMM16054.1"/>
    <property type="molecule type" value="Genomic_DNA"/>
</dbReference>